<dbReference type="Proteomes" id="UP000323502">
    <property type="component" value="Unassembled WGS sequence"/>
</dbReference>
<evidence type="ECO:0000313" key="4">
    <source>
        <dbReference type="Proteomes" id="UP000323502"/>
    </source>
</evidence>
<dbReference type="EMBL" id="FNBI01000004">
    <property type="protein sequence ID" value="SDF62818.1"/>
    <property type="molecule type" value="Genomic_DNA"/>
</dbReference>
<accession>A0A1G7MLR0</accession>
<evidence type="ECO:0008006" key="6">
    <source>
        <dbReference type="Google" id="ProtNLM"/>
    </source>
</evidence>
<dbReference type="SUPFAM" id="SSF101756">
    <property type="entry name" value="Hypothetical protein YgiW"/>
    <property type="match status" value="1"/>
</dbReference>
<reference evidence="3 4" key="1">
    <citation type="submission" date="2016-10" db="EMBL/GenBank/DDBJ databases">
        <authorList>
            <person name="Varghese N."/>
            <person name="Submissions S."/>
        </authorList>
    </citation>
    <scope>NUCLEOTIDE SEQUENCE [LARGE SCALE GENOMIC DNA]</scope>
    <source>
        <strain evidence="3 4">S7-754</strain>
    </source>
</reference>
<gene>
    <name evidence="2" type="ORF">GQR91_00960</name>
    <name evidence="3" type="ORF">SAMN05216557_104256</name>
</gene>
<protein>
    <recommendedName>
        <fullName evidence="6">Bacterial OB-fold domain-containing protein</fullName>
    </recommendedName>
</protein>
<dbReference type="Proteomes" id="UP000436801">
    <property type="component" value="Unassembled WGS sequence"/>
</dbReference>
<dbReference type="AlphaFoldDB" id="A0A1G7MLR0"/>
<dbReference type="EMBL" id="WSUT01000001">
    <property type="protein sequence ID" value="MWC42230.1"/>
    <property type="molecule type" value="Genomic_DNA"/>
</dbReference>
<proteinExistence type="predicted"/>
<evidence type="ECO:0000313" key="5">
    <source>
        <dbReference type="Proteomes" id="UP000436801"/>
    </source>
</evidence>
<dbReference type="RefSeq" id="WP_149682579.1">
    <property type="nucleotide sequence ID" value="NZ_FNBI01000004.1"/>
</dbReference>
<keyword evidence="4" id="KW-1185">Reference proteome</keyword>
<evidence type="ECO:0000256" key="1">
    <source>
        <dbReference type="SAM" id="MobiDB-lite"/>
    </source>
</evidence>
<name>A0A1G7MLR0_9SPHN</name>
<dbReference type="OrthoDB" id="7285223at2"/>
<reference evidence="2 5" key="2">
    <citation type="submission" date="2019-12" db="EMBL/GenBank/DDBJ databases">
        <authorList>
            <person name="Zheng J."/>
        </authorList>
    </citation>
    <scope>NUCLEOTIDE SEQUENCE [LARGE SCALE GENOMIC DNA]</scope>
    <source>
        <strain evidence="2 5">DSM 27347</strain>
    </source>
</reference>
<organism evidence="3 4">
    <name type="scientific">Sphingomonas carotinifaciens</name>
    <dbReference type="NCBI Taxonomy" id="1166323"/>
    <lineage>
        <taxon>Bacteria</taxon>
        <taxon>Pseudomonadati</taxon>
        <taxon>Pseudomonadota</taxon>
        <taxon>Alphaproteobacteria</taxon>
        <taxon>Sphingomonadales</taxon>
        <taxon>Sphingomonadaceae</taxon>
        <taxon>Sphingomonas</taxon>
    </lineage>
</organism>
<feature type="region of interest" description="Disordered" evidence="1">
    <location>
        <begin position="124"/>
        <end position="170"/>
    </location>
</feature>
<evidence type="ECO:0000313" key="2">
    <source>
        <dbReference type="EMBL" id="MWC42230.1"/>
    </source>
</evidence>
<feature type="compositionally biased region" description="Basic and acidic residues" evidence="1">
    <location>
        <begin position="137"/>
        <end position="163"/>
    </location>
</feature>
<evidence type="ECO:0000313" key="3">
    <source>
        <dbReference type="EMBL" id="SDF62818.1"/>
    </source>
</evidence>
<dbReference type="InterPro" id="IPR036700">
    <property type="entry name" value="BOBF_sf"/>
</dbReference>
<sequence length="170" mass="17169">MGKLNDRITRMSAGGRAVLAVALLGIGAAAGGAGGAALSHPAIQMAPTVVTPIARLATSQGIVTIRGRVAEVYGDRFVMADGSGRAMVDAGRPDHPPVAGQTISVQGRFDDGQLRAAYLVSANGTVEQVGPRPGHGHPKEGPGHRPGPARDEDREGAPGDREAPVPPPAG</sequence>